<proteinExistence type="predicted"/>
<dbReference type="Proteomes" id="UP000054248">
    <property type="component" value="Unassembled WGS sequence"/>
</dbReference>
<dbReference type="HOGENOM" id="CLU_1012638_0_0_1"/>
<evidence type="ECO:0000256" key="1">
    <source>
        <dbReference type="SAM" id="MobiDB-lite"/>
    </source>
</evidence>
<dbReference type="OrthoDB" id="2523383at2759"/>
<accession>A0A0C3QXK8</accession>
<organism evidence="2 3">
    <name type="scientific">Tulasnella calospora MUT 4182</name>
    <dbReference type="NCBI Taxonomy" id="1051891"/>
    <lineage>
        <taxon>Eukaryota</taxon>
        <taxon>Fungi</taxon>
        <taxon>Dikarya</taxon>
        <taxon>Basidiomycota</taxon>
        <taxon>Agaricomycotina</taxon>
        <taxon>Agaricomycetes</taxon>
        <taxon>Cantharellales</taxon>
        <taxon>Tulasnellaceae</taxon>
        <taxon>Tulasnella</taxon>
    </lineage>
</organism>
<reference evidence="3" key="2">
    <citation type="submission" date="2015-01" db="EMBL/GenBank/DDBJ databases">
        <title>Evolutionary Origins and Diversification of the Mycorrhizal Mutualists.</title>
        <authorList>
            <consortium name="DOE Joint Genome Institute"/>
            <consortium name="Mycorrhizal Genomics Consortium"/>
            <person name="Kohler A."/>
            <person name="Kuo A."/>
            <person name="Nagy L.G."/>
            <person name="Floudas D."/>
            <person name="Copeland A."/>
            <person name="Barry K.W."/>
            <person name="Cichocki N."/>
            <person name="Veneault-Fourrey C."/>
            <person name="LaButti K."/>
            <person name="Lindquist E.A."/>
            <person name="Lipzen A."/>
            <person name="Lundell T."/>
            <person name="Morin E."/>
            <person name="Murat C."/>
            <person name="Riley R."/>
            <person name="Ohm R."/>
            <person name="Sun H."/>
            <person name="Tunlid A."/>
            <person name="Henrissat B."/>
            <person name="Grigoriev I.V."/>
            <person name="Hibbett D.S."/>
            <person name="Martin F."/>
        </authorList>
    </citation>
    <scope>NUCLEOTIDE SEQUENCE [LARGE SCALE GENOMIC DNA]</scope>
    <source>
        <strain evidence="3">MUT 4182</strain>
    </source>
</reference>
<reference evidence="2 3" key="1">
    <citation type="submission" date="2014-04" db="EMBL/GenBank/DDBJ databases">
        <authorList>
            <consortium name="DOE Joint Genome Institute"/>
            <person name="Kuo A."/>
            <person name="Girlanda M."/>
            <person name="Perotto S."/>
            <person name="Kohler A."/>
            <person name="Nagy L.G."/>
            <person name="Floudas D."/>
            <person name="Copeland A."/>
            <person name="Barry K.W."/>
            <person name="Cichocki N."/>
            <person name="Veneault-Fourrey C."/>
            <person name="LaButti K."/>
            <person name="Lindquist E.A."/>
            <person name="Lipzen A."/>
            <person name="Lundell T."/>
            <person name="Morin E."/>
            <person name="Murat C."/>
            <person name="Sun H."/>
            <person name="Tunlid A."/>
            <person name="Henrissat B."/>
            <person name="Grigoriev I.V."/>
            <person name="Hibbett D.S."/>
            <person name="Martin F."/>
            <person name="Nordberg H.P."/>
            <person name="Cantor M.N."/>
            <person name="Hua S.X."/>
        </authorList>
    </citation>
    <scope>NUCLEOTIDE SEQUENCE [LARGE SCALE GENOMIC DNA]</scope>
    <source>
        <strain evidence="2 3">MUT 4182</strain>
    </source>
</reference>
<feature type="region of interest" description="Disordered" evidence="1">
    <location>
        <begin position="69"/>
        <end position="97"/>
    </location>
</feature>
<dbReference type="EMBL" id="KN822946">
    <property type="protein sequence ID" value="KIO33809.1"/>
    <property type="molecule type" value="Genomic_DNA"/>
</dbReference>
<name>A0A0C3QXK8_9AGAM</name>
<evidence type="ECO:0000313" key="2">
    <source>
        <dbReference type="EMBL" id="KIO33809.1"/>
    </source>
</evidence>
<keyword evidence="3" id="KW-1185">Reference proteome</keyword>
<gene>
    <name evidence="2" type="ORF">M407DRAFT_240937</name>
</gene>
<sequence length="275" mass="30241">MHQSEVLSSCQPATCCDQQWASGTLPVPIIQPIDMNDVVAVAPEFEDMDLQTVLEELSSRETRSRLIQGLQLTDAQRLSTPSPDSDSATPPSFESTEAIPPTHLLVAHDGLNGPSFAYPCHAVVLASHFAHLPPSPAPYPQPAGTIHRMDVVIPYPAAFDLIREYAYTHSSEALISRLLGLAPGVPRTSEAVFEELQDMEVEELSVRARMVQEVYADATALGLVDKQFWEQIQMASCFVTSALNHAVWRDQMEELEELGERFQPPSEAVPIIIPS</sequence>
<dbReference type="AlphaFoldDB" id="A0A0C3QXK8"/>
<feature type="compositionally biased region" description="Low complexity" evidence="1">
    <location>
        <begin position="79"/>
        <end position="92"/>
    </location>
</feature>
<protein>
    <submittedName>
        <fullName evidence="2">Uncharacterized protein</fullName>
    </submittedName>
</protein>
<evidence type="ECO:0000313" key="3">
    <source>
        <dbReference type="Proteomes" id="UP000054248"/>
    </source>
</evidence>